<dbReference type="STRING" id="1226327.SAMN05421732_102111"/>
<feature type="compositionally biased region" description="Low complexity" evidence="1">
    <location>
        <begin position="28"/>
        <end position="45"/>
    </location>
</feature>
<feature type="region of interest" description="Disordered" evidence="1">
    <location>
        <begin position="26"/>
        <end position="45"/>
    </location>
</feature>
<gene>
    <name evidence="2" type="ORF">SAMN05421732_102111</name>
</gene>
<keyword evidence="3" id="KW-1185">Reference proteome</keyword>
<organism evidence="2 3">
    <name type="scientific">Acinetobacter kookii</name>
    <dbReference type="NCBI Taxonomy" id="1226327"/>
    <lineage>
        <taxon>Bacteria</taxon>
        <taxon>Pseudomonadati</taxon>
        <taxon>Pseudomonadota</taxon>
        <taxon>Gammaproteobacteria</taxon>
        <taxon>Moraxellales</taxon>
        <taxon>Moraxellaceae</taxon>
        <taxon>Acinetobacter</taxon>
    </lineage>
</organism>
<dbReference type="RefSeq" id="WP_092819069.1">
    <property type="nucleotide sequence ID" value="NZ_BAABKJ010000001.1"/>
</dbReference>
<dbReference type="Gene3D" id="1.20.58.2200">
    <property type="match status" value="1"/>
</dbReference>
<protein>
    <submittedName>
        <fullName evidence="2">FimV C-terminal domain-containing protein</fullName>
    </submittedName>
</protein>
<evidence type="ECO:0000313" key="2">
    <source>
        <dbReference type="EMBL" id="SDB95597.1"/>
    </source>
</evidence>
<evidence type="ECO:0000313" key="3">
    <source>
        <dbReference type="Proteomes" id="UP000243468"/>
    </source>
</evidence>
<dbReference type="Proteomes" id="UP000243468">
    <property type="component" value="Unassembled WGS sequence"/>
</dbReference>
<evidence type="ECO:0000256" key="1">
    <source>
        <dbReference type="SAM" id="MobiDB-lite"/>
    </source>
</evidence>
<feature type="region of interest" description="Disordered" evidence="1">
    <location>
        <begin position="451"/>
        <end position="474"/>
    </location>
</feature>
<sequence length="474" mass="51530">MLIYVIPLVILIIVLVVFKKRQDSQESGKTTTAKGKTQKVSSTKKTVTKTKEVADTVVAKKKTTPLAADVRSKIEALIRENNFFSAEAQINQALNKDNSQHELYLLLLDIHILQKDEFAISQLINHLRSLELDDFLEQALAKKAAYDQESVTPASNHESVNAKDTIEFKPSSTVTKAAEPAVAETKTTAAFDALMSDAVPAATKNDLAFDQLQQESLSTQPEVVKEIKPLDFNSVSLDTAPKAEIAATPVEEIKPLDFNTLSLDTAAKVEATPAPAEEIKPLDFNNLNLDPAPVAESQPEAAPVQEIQPLDFSFSLDTPTTEQPATEKAASIEPAVEEKPEFNFDFSIAEAPAAETKVAAEETTPSLDLDFNLEPASTIKEPAAEVVPAKAAGVNFDISNISSSAAKADKNDPLVQSFPELTEVDEINLNLELAQQYIQLGALESARELLSEQEAGYTPEQRQQADHLRNQIAS</sequence>
<dbReference type="OrthoDB" id="6713201at2"/>
<dbReference type="InterPro" id="IPR038440">
    <property type="entry name" value="FimV_C_sf"/>
</dbReference>
<feature type="compositionally biased region" description="Basic and acidic residues" evidence="1">
    <location>
        <begin position="463"/>
        <end position="474"/>
    </location>
</feature>
<name>A0A1G6HMR7_9GAMM</name>
<reference evidence="3" key="1">
    <citation type="submission" date="2016-09" db="EMBL/GenBank/DDBJ databases">
        <authorList>
            <person name="Varghese N."/>
            <person name="Submissions S."/>
        </authorList>
    </citation>
    <scope>NUCLEOTIDE SEQUENCE [LARGE SCALE GENOMIC DNA]</scope>
    <source>
        <strain evidence="3">ANC 4667</strain>
    </source>
</reference>
<dbReference type="AlphaFoldDB" id="A0A1G6HMR7"/>
<proteinExistence type="predicted"/>
<accession>A0A1G6HMR7</accession>
<dbReference type="EMBL" id="FMYO01000002">
    <property type="protein sequence ID" value="SDB95597.1"/>
    <property type="molecule type" value="Genomic_DNA"/>
</dbReference>